<dbReference type="EMBL" id="PGOL01000245">
    <property type="protein sequence ID" value="PKI73958.1"/>
    <property type="molecule type" value="Genomic_DNA"/>
</dbReference>
<evidence type="ECO:0000259" key="2">
    <source>
        <dbReference type="Pfam" id="PF14392"/>
    </source>
</evidence>
<feature type="domain" description="Zinc knuckle CX2CX4HX4C" evidence="2">
    <location>
        <begin position="17"/>
        <end position="62"/>
    </location>
</feature>
<accession>A0A2I0KZP6</accession>
<proteinExistence type="predicted"/>
<feature type="region of interest" description="Disordered" evidence="1">
    <location>
        <begin position="170"/>
        <end position="204"/>
    </location>
</feature>
<dbReference type="InterPro" id="IPR025836">
    <property type="entry name" value="Zn_knuckle_CX2CX4HX4C"/>
</dbReference>
<dbReference type="AlphaFoldDB" id="A0A2I0KZP6"/>
<organism evidence="3 4">
    <name type="scientific">Punica granatum</name>
    <name type="common">Pomegranate</name>
    <dbReference type="NCBI Taxonomy" id="22663"/>
    <lineage>
        <taxon>Eukaryota</taxon>
        <taxon>Viridiplantae</taxon>
        <taxon>Streptophyta</taxon>
        <taxon>Embryophyta</taxon>
        <taxon>Tracheophyta</taxon>
        <taxon>Spermatophyta</taxon>
        <taxon>Magnoliopsida</taxon>
        <taxon>eudicotyledons</taxon>
        <taxon>Gunneridae</taxon>
        <taxon>Pentapetalae</taxon>
        <taxon>rosids</taxon>
        <taxon>malvids</taxon>
        <taxon>Myrtales</taxon>
        <taxon>Lythraceae</taxon>
        <taxon>Punica</taxon>
    </lineage>
</organism>
<protein>
    <recommendedName>
        <fullName evidence="2">Zinc knuckle CX2CX4HX4C domain-containing protein</fullName>
    </recommendedName>
</protein>
<name>A0A2I0KZP6_PUNGR</name>
<sequence>MLPKWYATPRALVKVLVSKPLCPGHLIRWKNGVTTWVFFKFEHLKTFCYDSGTLRHDQAHCTSDSPTSPNLYGLWLRFDLQSNLLPWQTLSDTAATPLSPIPCLDAQPSSGTFDPIIHRSSIPQNTGNEGRFDSQGYDQTIGSDNTLAINATDGMYFDKATNLLTVGASNEDDRGEATTEASSEFLHRAEPGFSSKKKTTGRRREARALTMDSLYFRLMEQQAYKETHYQKVKSPTKLTHYPT</sequence>
<evidence type="ECO:0000313" key="4">
    <source>
        <dbReference type="Proteomes" id="UP000233551"/>
    </source>
</evidence>
<dbReference type="Pfam" id="PF14392">
    <property type="entry name" value="zf-CCHC_4"/>
    <property type="match status" value="1"/>
</dbReference>
<evidence type="ECO:0000313" key="3">
    <source>
        <dbReference type="EMBL" id="PKI73958.1"/>
    </source>
</evidence>
<dbReference type="Proteomes" id="UP000233551">
    <property type="component" value="Unassembled WGS sequence"/>
</dbReference>
<comment type="caution">
    <text evidence="3">The sequence shown here is derived from an EMBL/GenBank/DDBJ whole genome shotgun (WGS) entry which is preliminary data.</text>
</comment>
<keyword evidence="4" id="KW-1185">Reference proteome</keyword>
<reference evidence="3 4" key="1">
    <citation type="submission" date="2017-11" db="EMBL/GenBank/DDBJ databases">
        <title>De-novo sequencing of pomegranate (Punica granatum L.) genome.</title>
        <authorList>
            <person name="Akparov Z."/>
            <person name="Amiraslanov A."/>
            <person name="Hajiyeva S."/>
            <person name="Abbasov M."/>
            <person name="Kaur K."/>
            <person name="Hamwieh A."/>
            <person name="Solovyev V."/>
            <person name="Salamov A."/>
            <person name="Braich B."/>
            <person name="Kosarev P."/>
            <person name="Mahmoud A."/>
            <person name="Hajiyev E."/>
            <person name="Babayeva S."/>
            <person name="Izzatullayeva V."/>
            <person name="Mammadov A."/>
            <person name="Mammadov A."/>
            <person name="Sharifova S."/>
            <person name="Ojaghi J."/>
            <person name="Eynullazada K."/>
            <person name="Bayramov B."/>
            <person name="Abdulazimova A."/>
            <person name="Shahmuradov I."/>
        </authorList>
    </citation>
    <scope>NUCLEOTIDE SEQUENCE [LARGE SCALE GENOMIC DNA]</scope>
    <source>
        <strain evidence="4">cv. AG2017</strain>
        <tissue evidence="3">Leaf</tissue>
    </source>
</reference>
<evidence type="ECO:0000256" key="1">
    <source>
        <dbReference type="SAM" id="MobiDB-lite"/>
    </source>
</evidence>
<gene>
    <name evidence="3" type="ORF">CRG98_005651</name>
</gene>